<dbReference type="AlphaFoldDB" id="A0A0A8K2A4"/>
<keyword evidence="2 7" id="KW-0813">Transport</keyword>
<dbReference type="EMBL" id="AP014648">
    <property type="protein sequence ID" value="BAQ17098.1"/>
    <property type="molecule type" value="Genomic_DNA"/>
</dbReference>
<gene>
    <name evidence="9" type="ORF">GL4_1644</name>
</gene>
<dbReference type="PROSITE" id="PS50928">
    <property type="entry name" value="ABC_TM1"/>
    <property type="match status" value="1"/>
</dbReference>
<dbReference type="RefSeq" id="WP_052464234.1">
    <property type="nucleotide sequence ID" value="NZ_AP014648.1"/>
</dbReference>
<dbReference type="InterPro" id="IPR035906">
    <property type="entry name" value="MetI-like_sf"/>
</dbReference>
<organism evidence="9 10">
    <name type="scientific">Methyloceanibacter caenitepidi</name>
    <dbReference type="NCBI Taxonomy" id="1384459"/>
    <lineage>
        <taxon>Bacteria</taxon>
        <taxon>Pseudomonadati</taxon>
        <taxon>Pseudomonadota</taxon>
        <taxon>Alphaproteobacteria</taxon>
        <taxon>Hyphomicrobiales</taxon>
        <taxon>Hyphomicrobiaceae</taxon>
        <taxon>Methyloceanibacter</taxon>
    </lineage>
</organism>
<dbReference type="PANTHER" id="PTHR43386:SF26">
    <property type="entry name" value="ABC TRANSPORTER PERMEASE PROTEIN"/>
    <property type="match status" value="1"/>
</dbReference>
<dbReference type="CDD" id="cd06261">
    <property type="entry name" value="TM_PBP2"/>
    <property type="match status" value="1"/>
</dbReference>
<sequence length="306" mass="31840">MSASPAAGGTNGLIAFTRGRPGVGLAFIVLLVIAVAALSAPVIAPQDPFDLAGFDILDAELPPAWLEGGEARFPLGTDAQGRDLLSAILYGARISLLIGILAVLIQAAIGVTLGLLAGYFGGRIDAIVTRLADIQLALSTLMMAIVAMALVRAGLGGEALSLFAVPLLVVVIGLAEWPIFARTTRAAVLVEATKDYVRAARAVGDTDWIILRRHILPNSLSPLIIVATTQVAGAIMAEAALSFLGLGMPVTKPSLGTLIRSGYDLMFAGSWWVTVIPGLVLIAVLISINVLGDGLRDWLDPRRHSG</sequence>
<evidence type="ECO:0000256" key="6">
    <source>
        <dbReference type="ARBA" id="ARBA00023136"/>
    </source>
</evidence>
<evidence type="ECO:0000256" key="3">
    <source>
        <dbReference type="ARBA" id="ARBA00022475"/>
    </source>
</evidence>
<dbReference type="STRING" id="1384459.GL4_1644"/>
<feature type="transmembrane region" description="Helical" evidence="7">
    <location>
        <begin position="134"/>
        <end position="153"/>
    </location>
</feature>
<keyword evidence="6 7" id="KW-0472">Membrane</keyword>
<dbReference type="Proteomes" id="UP000031643">
    <property type="component" value="Chromosome"/>
</dbReference>
<dbReference type="SUPFAM" id="SSF161098">
    <property type="entry name" value="MetI-like"/>
    <property type="match status" value="1"/>
</dbReference>
<dbReference type="PANTHER" id="PTHR43386">
    <property type="entry name" value="OLIGOPEPTIDE TRANSPORT SYSTEM PERMEASE PROTEIN APPC"/>
    <property type="match status" value="1"/>
</dbReference>
<feature type="transmembrane region" description="Helical" evidence="7">
    <location>
        <begin position="23"/>
        <end position="44"/>
    </location>
</feature>
<name>A0A0A8K2A4_9HYPH</name>
<dbReference type="Gene3D" id="1.10.3720.10">
    <property type="entry name" value="MetI-like"/>
    <property type="match status" value="1"/>
</dbReference>
<feature type="transmembrane region" description="Helical" evidence="7">
    <location>
        <begin position="94"/>
        <end position="122"/>
    </location>
</feature>
<dbReference type="HOGENOM" id="CLU_028518_2_2_5"/>
<comment type="similarity">
    <text evidence="7">Belongs to the binding-protein-dependent transport system permease family.</text>
</comment>
<dbReference type="GO" id="GO:0055085">
    <property type="term" value="P:transmembrane transport"/>
    <property type="evidence" value="ECO:0007669"/>
    <property type="project" value="InterPro"/>
</dbReference>
<proteinExistence type="inferred from homology"/>
<reference evidence="9 10" key="1">
    <citation type="submission" date="2014-09" db="EMBL/GenBank/DDBJ databases">
        <title>Genome sequencing of Methyloceanibacter caenitepidi Gela4.</title>
        <authorList>
            <person name="Takeuchi M."/>
            <person name="Susumu S."/>
            <person name="Kamagata Y."/>
            <person name="Oshima K."/>
            <person name="Hattori M."/>
            <person name="Iwasaki W."/>
        </authorList>
    </citation>
    <scope>NUCLEOTIDE SEQUENCE [LARGE SCALE GENOMIC DNA]</scope>
    <source>
        <strain evidence="9 10">Gela4</strain>
    </source>
</reference>
<feature type="domain" description="ABC transmembrane type-1" evidence="8">
    <location>
        <begin position="92"/>
        <end position="292"/>
    </location>
</feature>
<dbReference type="Pfam" id="PF00528">
    <property type="entry name" value="BPD_transp_1"/>
    <property type="match status" value="1"/>
</dbReference>
<evidence type="ECO:0000256" key="2">
    <source>
        <dbReference type="ARBA" id="ARBA00022448"/>
    </source>
</evidence>
<evidence type="ECO:0000259" key="8">
    <source>
        <dbReference type="PROSITE" id="PS50928"/>
    </source>
</evidence>
<evidence type="ECO:0000256" key="7">
    <source>
        <dbReference type="RuleBase" id="RU363032"/>
    </source>
</evidence>
<dbReference type="OrthoDB" id="9805884at2"/>
<dbReference type="GO" id="GO:0005886">
    <property type="term" value="C:plasma membrane"/>
    <property type="evidence" value="ECO:0007669"/>
    <property type="project" value="UniProtKB-SubCell"/>
</dbReference>
<protein>
    <submittedName>
        <fullName evidence="9">Dipeptide transport system permease protein DppC</fullName>
    </submittedName>
</protein>
<keyword evidence="3" id="KW-1003">Cell membrane</keyword>
<keyword evidence="5 7" id="KW-1133">Transmembrane helix</keyword>
<keyword evidence="10" id="KW-1185">Reference proteome</keyword>
<evidence type="ECO:0000256" key="5">
    <source>
        <dbReference type="ARBA" id="ARBA00022989"/>
    </source>
</evidence>
<feature type="transmembrane region" description="Helical" evidence="7">
    <location>
        <begin position="223"/>
        <end position="250"/>
    </location>
</feature>
<feature type="transmembrane region" description="Helical" evidence="7">
    <location>
        <begin position="159"/>
        <end position="180"/>
    </location>
</feature>
<evidence type="ECO:0000313" key="10">
    <source>
        <dbReference type="Proteomes" id="UP000031643"/>
    </source>
</evidence>
<accession>A0A0A8K2A4</accession>
<dbReference type="InterPro" id="IPR050366">
    <property type="entry name" value="BP-dependent_transpt_permease"/>
</dbReference>
<evidence type="ECO:0000256" key="4">
    <source>
        <dbReference type="ARBA" id="ARBA00022692"/>
    </source>
</evidence>
<dbReference type="InterPro" id="IPR000515">
    <property type="entry name" value="MetI-like"/>
</dbReference>
<evidence type="ECO:0000256" key="1">
    <source>
        <dbReference type="ARBA" id="ARBA00004651"/>
    </source>
</evidence>
<keyword evidence="4 7" id="KW-0812">Transmembrane</keyword>
<feature type="transmembrane region" description="Helical" evidence="7">
    <location>
        <begin position="270"/>
        <end position="292"/>
    </location>
</feature>
<dbReference type="KEGG" id="mcg:GL4_1644"/>
<evidence type="ECO:0000313" key="9">
    <source>
        <dbReference type="EMBL" id="BAQ17098.1"/>
    </source>
</evidence>
<comment type="subcellular location">
    <subcellularLocation>
        <location evidence="1 7">Cell membrane</location>
        <topology evidence="1 7">Multi-pass membrane protein</topology>
    </subcellularLocation>
</comment>